<dbReference type="PANTHER" id="PTHR11839:SF18">
    <property type="entry name" value="NUDIX HYDROLASE DOMAIN-CONTAINING PROTEIN"/>
    <property type="match status" value="1"/>
</dbReference>
<dbReference type="SUPFAM" id="SSF55811">
    <property type="entry name" value="Nudix"/>
    <property type="match status" value="1"/>
</dbReference>
<keyword evidence="11" id="KW-1185">Reference proteome</keyword>
<dbReference type="PROSITE" id="PS00893">
    <property type="entry name" value="NUDIX_BOX"/>
    <property type="match status" value="1"/>
</dbReference>
<dbReference type="eggNOG" id="COG0494">
    <property type="taxonomic scope" value="Bacteria"/>
</dbReference>
<dbReference type="Pfam" id="PF00293">
    <property type="entry name" value="NUDIX"/>
    <property type="match status" value="1"/>
</dbReference>
<name>F4LKI4_TREBD</name>
<comment type="catalytic activity">
    <reaction evidence="1">
        <text>GDP-alpha-D-mannose + H2O = alpha-D-mannose 1-phosphate + GMP + 2 H(+)</text>
        <dbReference type="Rhea" id="RHEA:27978"/>
        <dbReference type="ChEBI" id="CHEBI:15377"/>
        <dbReference type="ChEBI" id="CHEBI:15378"/>
        <dbReference type="ChEBI" id="CHEBI:57527"/>
        <dbReference type="ChEBI" id="CHEBI:58115"/>
        <dbReference type="ChEBI" id="CHEBI:58409"/>
    </reaction>
</comment>
<evidence type="ECO:0000256" key="5">
    <source>
        <dbReference type="ARBA" id="ARBA00022801"/>
    </source>
</evidence>
<evidence type="ECO:0000313" key="11">
    <source>
        <dbReference type="Proteomes" id="UP000006546"/>
    </source>
</evidence>
<dbReference type="EMBL" id="CP002696">
    <property type="protein sequence ID" value="AEE17540.1"/>
    <property type="molecule type" value="Genomic_DNA"/>
</dbReference>
<dbReference type="STRING" id="906968.Trebr_2125"/>
<dbReference type="OrthoDB" id="9806150at2"/>
<accession>F4LKI4</accession>
<dbReference type="RefSeq" id="WP_013759242.1">
    <property type="nucleotide sequence ID" value="NC_015500.1"/>
</dbReference>
<dbReference type="Proteomes" id="UP000006546">
    <property type="component" value="Chromosome"/>
</dbReference>
<sequence length="188" mass="21244">MSKKLRWNQIAETELLQTRVMTVLETQSVSPEGKQGNYIIMDAPDWVIVVPVLKDPARFVMVRQWRHGLKAESTEFPGGVIDEGELPEQAARRELLEETGFIAEKLTLLGSMSPNPALMTNKVHCFAAEQLKATGTQHLDPDEFVDYFTLSAEQVYEKMGSAEFPHALMAAALQLYRQHTDKKESPER</sequence>
<evidence type="ECO:0000256" key="2">
    <source>
        <dbReference type="ARBA" id="ARBA00001946"/>
    </source>
</evidence>
<dbReference type="InterPro" id="IPR020476">
    <property type="entry name" value="Nudix_hydrolase"/>
</dbReference>
<evidence type="ECO:0000256" key="8">
    <source>
        <dbReference type="RuleBase" id="RU003476"/>
    </source>
</evidence>
<evidence type="ECO:0000256" key="3">
    <source>
        <dbReference type="ARBA" id="ARBA00007275"/>
    </source>
</evidence>
<evidence type="ECO:0000313" key="10">
    <source>
        <dbReference type="EMBL" id="AEE17540.1"/>
    </source>
</evidence>
<evidence type="ECO:0000256" key="1">
    <source>
        <dbReference type="ARBA" id="ARBA00000847"/>
    </source>
</evidence>
<reference evidence="11" key="1">
    <citation type="submission" date="2011-04" db="EMBL/GenBank/DDBJ databases">
        <title>The complete genome of Treponema brennaborense DSM 12168.</title>
        <authorList>
            <person name="Lucas S."/>
            <person name="Han J."/>
            <person name="Lapidus A."/>
            <person name="Bruce D."/>
            <person name="Goodwin L."/>
            <person name="Pitluck S."/>
            <person name="Peters L."/>
            <person name="Kyrpides N."/>
            <person name="Mavromatis K."/>
            <person name="Ivanova N."/>
            <person name="Mikhailova N."/>
            <person name="Pagani I."/>
            <person name="Teshima H."/>
            <person name="Detter J.C."/>
            <person name="Tapia R."/>
            <person name="Han C."/>
            <person name="Land M."/>
            <person name="Hauser L."/>
            <person name="Markowitz V."/>
            <person name="Cheng J.-F."/>
            <person name="Hugenholtz P."/>
            <person name="Woyke T."/>
            <person name="Wu D."/>
            <person name="Gronow S."/>
            <person name="Wellnitz S."/>
            <person name="Brambilla E."/>
            <person name="Klenk H.-P."/>
            <person name="Eisen J.A."/>
        </authorList>
    </citation>
    <scope>NUCLEOTIDE SEQUENCE [LARGE SCALE GENOMIC DNA]</scope>
    <source>
        <strain evidence="11">DSM 12168 / CIP 105900 / DD5/3</strain>
    </source>
</reference>
<dbReference type="GO" id="GO:0016462">
    <property type="term" value="F:pyrophosphatase activity"/>
    <property type="evidence" value="ECO:0007669"/>
    <property type="project" value="UniProtKB-ARBA"/>
</dbReference>
<evidence type="ECO:0000256" key="4">
    <source>
        <dbReference type="ARBA" id="ARBA00016377"/>
    </source>
</evidence>
<evidence type="ECO:0000256" key="6">
    <source>
        <dbReference type="ARBA" id="ARBA00032162"/>
    </source>
</evidence>
<dbReference type="InterPro" id="IPR015797">
    <property type="entry name" value="NUDIX_hydrolase-like_dom_sf"/>
</dbReference>
<feature type="domain" description="Nudix hydrolase" evidence="9">
    <location>
        <begin position="42"/>
        <end position="177"/>
    </location>
</feature>
<dbReference type="InterPro" id="IPR020084">
    <property type="entry name" value="NUDIX_hydrolase_CS"/>
</dbReference>
<dbReference type="CDD" id="cd03424">
    <property type="entry name" value="NUDIX_ADPRase_Nudt5_UGPPase_Nudt14"/>
    <property type="match status" value="1"/>
</dbReference>
<dbReference type="PRINTS" id="PR00502">
    <property type="entry name" value="NUDIXFAMILY"/>
</dbReference>
<proteinExistence type="inferred from homology"/>
<dbReference type="PROSITE" id="PS51462">
    <property type="entry name" value="NUDIX"/>
    <property type="match status" value="1"/>
</dbReference>
<dbReference type="GO" id="GO:0006753">
    <property type="term" value="P:nucleoside phosphate metabolic process"/>
    <property type="evidence" value="ECO:0007669"/>
    <property type="project" value="TreeGrafter"/>
</dbReference>
<gene>
    <name evidence="10" type="ordered locus">Trebr_2125</name>
</gene>
<dbReference type="GO" id="GO:0005829">
    <property type="term" value="C:cytosol"/>
    <property type="evidence" value="ECO:0007669"/>
    <property type="project" value="TreeGrafter"/>
</dbReference>
<dbReference type="Gene3D" id="3.90.79.10">
    <property type="entry name" value="Nucleoside Triphosphate Pyrophosphohydrolase"/>
    <property type="match status" value="1"/>
</dbReference>
<comment type="cofactor">
    <cofactor evidence="2">
        <name>Mg(2+)</name>
        <dbReference type="ChEBI" id="CHEBI:18420"/>
    </cofactor>
</comment>
<protein>
    <recommendedName>
        <fullName evidence="4">GDP-mannose pyrophosphatase</fullName>
    </recommendedName>
    <alternativeName>
        <fullName evidence="6">GDP-mannose hydrolase</fullName>
    </alternativeName>
    <alternativeName>
        <fullName evidence="7">GDPMK</fullName>
    </alternativeName>
</protein>
<dbReference type="InterPro" id="IPR000086">
    <property type="entry name" value="NUDIX_hydrolase_dom"/>
</dbReference>
<comment type="similarity">
    <text evidence="3">Belongs to the Nudix hydrolase family. NudK subfamily.</text>
</comment>
<dbReference type="GO" id="GO:0019693">
    <property type="term" value="P:ribose phosphate metabolic process"/>
    <property type="evidence" value="ECO:0007669"/>
    <property type="project" value="TreeGrafter"/>
</dbReference>
<keyword evidence="5 8" id="KW-0378">Hydrolase</keyword>
<dbReference type="PANTHER" id="PTHR11839">
    <property type="entry name" value="UDP/ADP-SUGAR PYROPHOSPHATASE"/>
    <property type="match status" value="1"/>
</dbReference>
<dbReference type="KEGG" id="tbe:Trebr_2125"/>
<evidence type="ECO:0000256" key="7">
    <source>
        <dbReference type="ARBA" id="ARBA00032272"/>
    </source>
</evidence>
<dbReference type="AlphaFoldDB" id="F4LKI4"/>
<organism evidence="10 11">
    <name type="scientific">Treponema brennaborense (strain DSM 12168 / CIP 105900 / DD5/3)</name>
    <dbReference type="NCBI Taxonomy" id="906968"/>
    <lineage>
        <taxon>Bacteria</taxon>
        <taxon>Pseudomonadati</taxon>
        <taxon>Spirochaetota</taxon>
        <taxon>Spirochaetia</taxon>
        <taxon>Spirochaetales</taxon>
        <taxon>Treponemataceae</taxon>
        <taxon>Treponema</taxon>
    </lineage>
</organism>
<dbReference type="HOGENOM" id="CLU_062658_8_2_12"/>
<evidence type="ECO:0000259" key="9">
    <source>
        <dbReference type="PROSITE" id="PS51462"/>
    </source>
</evidence>